<reference evidence="1" key="1">
    <citation type="submission" date="2019-11" db="EMBL/GenBank/DDBJ databases">
        <title>Bipolaris sorokiniana Genome sequencing.</title>
        <authorList>
            <person name="Wang H."/>
        </authorList>
    </citation>
    <scope>NUCLEOTIDE SEQUENCE</scope>
</reference>
<sequence>MIMLYYHLELKTWCFMSYDISDVITYTLPPENKFFTTVSDSEFDCSPSRLKCITKRVIGK</sequence>
<dbReference type="AlphaFoldDB" id="A0A8H5ZF38"/>
<accession>A0A8H5ZF38</accession>
<evidence type="ECO:0000313" key="2">
    <source>
        <dbReference type="Proteomes" id="UP000624244"/>
    </source>
</evidence>
<evidence type="ECO:0000313" key="1">
    <source>
        <dbReference type="EMBL" id="KAF5847569.1"/>
    </source>
</evidence>
<dbReference type="Proteomes" id="UP000624244">
    <property type="component" value="Unassembled WGS sequence"/>
</dbReference>
<dbReference type="EMBL" id="WNKQ01000013">
    <property type="protein sequence ID" value="KAF5847569.1"/>
    <property type="molecule type" value="Genomic_DNA"/>
</dbReference>
<proteinExistence type="predicted"/>
<gene>
    <name evidence="1" type="ORF">GGP41_000292</name>
</gene>
<comment type="caution">
    <text evidence="1">The sequence shown here is derived from an EMBL/GenBank/DDBJ whole genome shotgun (WGS) entry which is preliminary data.</text>
</comment>
<protein>
    <submittedName>
        <fullName evidence="1">Uncharacterized protein</fullName>
    </submittedName>
</protein>
<name>A0A8H5ZF38_COCSA</name>
<organism evidence="1 2">
    <name type="scientific">Cochliobolus sativus</name>
    <name type="common">Common root rot and spot blotch fungus</name>
    <name type="synonym">Bipolaris sorokiniana</name>
    <dbReference type="NCBI Taxonomy" id="45130"/>
    <lineage>
        <taxon>Eukaryota</taxon>
        <taxon>Fungi</taxon>
        <taxon>Dikarya</taxon>
        <taxon>Ascomycota</taxon>
        <taxon>Pezizomycotina</taxon>
        <taxon>Dothideomycetes</taxon>
        <taxon>Pleosporomycetidae</taxon>
        <taxon>Pleosporales</taxon>
        <taxon>Pleosporineae</taxon>
        <taxon>Pleosporaceae</taxon>
        <taxon>Bipolaris</taxon>
    </lineage>
</organism>